<evidence type="ECO:0008006" key="3">
    <source>
        <dbReference type="Google" id="ProtNLM"/>
    </source>
</evidence>
<dbReference type="AlphaFoldDB" id="A0A1F8F8C1"/>
<gene>
    <name evidence="1" type="ORF">A3J46_03130</name>
</gene>
<name>A0A1F8F8C1_9BACT</name>
<dbReference type="EMBL" id="MGJP01000051">
    <property type="protein sequence ID" value="OGN08858.1"/>
    <property type="molecule type" value="Genomic_DNA"/>
</dbReference>
<evidence type="ECO:0000313" key="1">
    <source>
        <dbReference type="EMBL" id="OGN08858.1"/>
    </source>
</evidence>
<evidence type="ECO:0000313" key="2">
    <source>
        <dbReference type="Proteomes" id="UP000177167"/>
    </source>
</evidence>
<dbReference type="SUPFAM" id="SSF50447">
    <property type="entry name" value="Translation proteins"/>
    <property type="match status" value="1"/>
</dbReference>
<reference evidence="1 2" key="1">
    <citation type="journal article" date="2016" name="Nat. Commun.">
        <title>Thousands of microbial genomes shed light on interconnected biogeochemical processes in an aquifer system.</title>
        <authorList>
            <person name="Anantharaman K."/>
            <person name="Brown C.T."/>
            <person name="Hug L.A."/>
            <person name="Sharon I."/>
            <person name="Castelle C.J."/>
            <person name="Probst A.J."/>
            <person name="Thomas B.C."/>
            <person name="Singh A."/>
            <person name="Wilkins M.J."/>
            <person name="Karaoz U."/>
            <person name="Brodie E.L."/>
            <person name="Williams K.H."/>
            <person name="Hubbard S.S."/>
            <person name="Banfield J.F."/>
        </authorList>
    </citation>
    <scope>NUCLEOTIDE SEQUENCE [LARGE SCALE GENOMIC DNA]</scope>
</reference>
<dbReference type="Proteomes" id="UP000177167">
    <property type="component" value="Unassembled WGS sequence"/>
</dbReference>
<proteinExistence type="predicted"/>
<organism evidence="1 2">
    <name type="scientific">Candidatus Yanofskybacteria bacterium RIFCSPHIGHO2_02_FULL_41_11</name>
    <dbReference type="NCBI Taxonomy" id="1802675"/>
    <lineage>
        <taxon>Bacteria</taxon>
        <taxon>Candidatus Yanofskyibacteriota</taxon>
    </lineage>
</organism>
<comment type="caution">
    <text evidence="1">The sequence shown here is derived from an EMBL/GenBank/DDBJ whole genome shotgun (WGS) entry which is preliminary data.</text>
</comment>
<protein>
    <recommendedName>
        <fullName evidence="3">Translation elongation factor-like protein</fullName>
    </recommendedName>
</protein>
<dbReference type="Gene3D" id="2.40.30.10">
    <property type="entry name" value="Translation factors"/>
    <property type="match status" value="1"/>
</dbReference>
<dbReference type="InterPro" id="IPR009000">
    <property type="entry name" value="Transl_B-barrel_sf"/>
</dbReference>
<accession>A0A1F8F8C1</accession>
<sequence>MKQVGQVSHYYDKIGVAIIDLSAPLKVGDKIKFEGHGADFEQAVDSMEAEHEAVQKAKKGDTVGVKVGQKVKEGMAVYLVE</sequence>